<proteinExistence type="predicted"/>
<dbReference type="AlphaFoldDB" id="A0A2U2DVD7"/>
<dbReference type="Gene3D" id="1.10.260.40">
    <property type="entry name" value="lambda repressor-like DNA-binding domains"/>
    <property type="match status" value="1"/>
</dbReference>
<dbReference type="Pfam" id="PF01381">
    <property type="entry name" value="HTH_3"/>
    <property type="match status" value="1"/>
</dbReference>
<dbReference type="CDD" id="cd00093">
    <property type="entry name" value="HTH_XRE"/>
    <property type="match status" value="1"/>
</dbReference>
<evidence type="ECO:0000259" key="1">
    <source>
        <dbReference type="PROSITE" id="PS50943"/>
    </source>
</evidence>
<dbReference type="EMBL" id="QFBC01000002">
    <property type="protein sequence ID" value="PWE57159.1"/>
    <property type="molecule type" value="Genomic_DNA"/>
</dbReference>
<reference evidence="2 3" key="1">
    <citation type="submission" date="2018-05" db="EMBL/GenBank/DDBJ databases">
        <title>The draft genome of strain NS-104.</title>
        <authorList>
            <person name="Hang P."/>
            <person name="Jiang J."/>
        </authorList>
    </citation>
    <scope>NUCLEOTIDE SEQUENCE [LARGE SCALE GENOMIC DNA]</scope>
    <source>
        <strain evidence="2 3">NS-104</strain>
    </source>
</reference>
<evidence type="ECO:0000313" key="3">
    <source>
        <dbReference type="Proteomes" id="UP000245252"/>
    </source>
</evidence>
<comment type="caution">
    <text evidence="2">The sequence shown here is derived from an EMBL/GenBank/DDBJ whole genome shotgun (WGS) entry which is preliminary data.</text>
</comment>
<keyword evidence="3" id="KW-1185">Reference proteome</keyword>
<dbReference type="PROSITE" id="PS50943">
    <property type="entry name" value="HTH_CROC1"/>
    <property type="match status" value="1"/>
</dbReference>
<gene>
    <name evidence="2" type="ORF">DEM27_05825</name>
</gene>
<dbReference type="SUPFAM" id="SSF47413">
    <property type="entry name" value="lambda repressor-like DNA-binding domains"/>
    <property type="match status" value="1"/>
</dbReference>
<name>A0A2U2DVD7_9HYPH</name>
<dbReference type="Proteomes" id="UP000245252">
    <property type="component" value="Unassembled WGS sequence"/>
</dbReference>
<organism evidence="2 3">
    <name type="scientific">Metarhizobium album</name>
    <dbReference type="NCBI Taxonomy" id="2182425"/>
    <lineage>
        <taxon>Bacteria</taxon>
        <taxon>Pseudomonadati</taxon>
        <taxon>Pseudomonadota</taxon>
        <taxon>Alphaproteobacteria</taxon>
        <taxon>Hyphomicrobiales</taxon>
        <taxon>Rhizobiaceae</taxon>
        <taxon>Metarhizobium</taxon>
    </lineage>
</organism>
<protein>
    <recommendedName>
        <fullName evidence="1">HTH cro/C1-type domain-containing protein</fullName>
    </recommendedName>
</protein>
<dbReference type="InterPro" id="IPR001387">
    <property type="entry name" value="Cro/C1-type_HTH"/>
</dbReference>
<feature type="domain" description="HTH cro/C1-type" evidence="1">
    <location>
        <begin position="1"/>
        <end position="46"/>
    </location>
</feature>
<dbReference type="InterPro" id="IPR010982">
    <property type="entry name" value="Lambda_DNA-bd_dom_sf"/>
</dbReference>
<dbReference type="GO" id="GO:0003677">
    <property type="term" value="F:DNA binding"/>
    <property type="evidence" value="ECO:0007669"/>
    <property type="project" value="InterPro"/>
</dbReference>
<evidence type="ECO:0000313" key="2">
    <source>
        <dbReference type="EMBL" id="PWE57159.1"/>
    </source>
</evidence>
<accession>A0A2U2DVD7</accession>
<sequence>MKQSELAVALGVSQGSVSKWEAGRESPRAETIEKLKELAGMTSEDATHKFSEKALAIVDVPYRGRFFDNTGSEPVNFEEQATIRVPIDTRIDPANLEAWRVLGTYQNLPRDFVGIFELATAEELLSSYRHAFRHYTMLYTFLGRDETIRYSLGKIRGIVARKDGVDLSRFYLWPIDRKTQDLSLPMNIELDGTVAGGAVKLIGILTHVIYEPDNRD</sequence>